<evidence type="ECO:0008006" key="14">
    <source>
        <dbReference type="Google" id="ProtNLM"/>
    </source>
</evidence>
<feature type="transmembrane region" description="Helical" evidence="11">
    <location>
        <begin position="136"/>
        <end position="161"/>
    </location>
</feature>
<reference evidence="12" key="1">
    <citation type="submission" date="2024-02" db="EMBL/GenBank/DDBJ databases">
        <authorList>
            <consortium name="ELIXIR-Norway"/>
            <consortium name="Elixir Norway"/>
        </authorList>
    </citation>
    <scope>NUCLEOTIDE SEQUENCE</scope>
</reference>
<evidence type="ECO:0000313" key="12">
    <source>
        <dbReference type="EMBL" id="CAK9219115.1"/>
    </source>
</evidence>
<keyword evidence="4 11" id="KW-0812">Transmembrane</keyword>
<evidence type="ECO:0000256" key="3">
    <source>
        <dbReference type="ARBA" id="ARBA00022475"/>
    </source>
</evidence>
<proteinExistence type="predicted"/>
<name>A0ABP0UDM7_9BRYO</name>
<dbReference type="InterPro" id="IPR027359">
    <property type="entry name" value="Volt_channel_dom_sf"/>
</dbReference>
<gene>
    <name evidence="12" type="ORF">CSSPTR1EN2_LOCUS14323</name>
</gene>
<evidence type="ECO:0000256" key="2">
    <source>
        <dbReference type="ARBA" id="ARBA00022448"/>
    </source>
</evidence>
<organism evidence="12 13">
    <name type="scientific">Sphagnum troendelagicum</name>
    <dbReference type="NCBI Taxonomy" id="128251"/>
    <lineage>
        <taxon>Eukaryota</taxon>
        <taxon>Viridiplantae</taxon>
        <taxon>Streptophyta</taxon>
        <taxon>Embryophyta</taxon>
        <taxon>Bryophyta</taxon>
        <taxon>Sphagnophytina</taxon>
        <taxon>Sphagnopsida</taxon>
        <taxon>Sphagnales</taxon>
        <taxon>Sphagnaceae</taxon>
        <taxon>Sphagnum</taxon>
    </lineage>
</organism>
<evidence type="ECO:0000256" key="7">
    <source>
        <dbReference type="ARBA" id="ARBA00023065"/>
    </source>
</evidence>
<evidence type="ECO:0000256" key="5">
    <source>
        <dbReference type="ARBA" id="ARBA00022882"/>
    </source>
</evidence>
<evidence type="ECO:0000256" key="4">
    <source>
        <dbReference type="ARBA" id="ARBA00022692"/>
    </source>
</evidence>
<feature type="region of interest" description="Disordered" evidence="10">
    <location>
        <begin position="1"/>
        <end position="31"/>
    </location>
</feature>
<keyword evidence="3" id="KW-1003">Cell membrane</keyword>
<sequence>MASTDDGTEPFLGGVRTEEGEQTGGDDNNEQIENLKSSLSHVTDVWRAKTGGRPLLAWAEETEYRRAPWRKNLAKTLESTKAHVFIVSLLLVDLIATAVDILKTIHNKSHDLNSCVALVEECECVEHFQRSEDWEITYWISITILVILLLNVFGLLVSFGISFFFHPGYILDFVVVATALLLEVLLDAETAGLLVVLSIWRIVRVAHGIFEVTDEAWEEDIHKLQGQIQQVQSLRQKDLDLMQEKDRRIAELEAKVFG</sequence>
<evidence type="ECO:0000256" key="10">
    <source>
        <dbReference type="SAM" id="MobiDB-lite"/>
    </source>
</evidence>
<keyword evidence="7" id="KW-0406">Ion transport</keyword>
<keyword evidence="2" id="KW-0813">Transport</keyword>
<dbReference type="InterPro" id="IPR031846">
    <property type="entry name" value="Hvcn1"/>
</dbReference>
<dbReference type="PANTHER" id="PTHR46480:SF1">
    <property type="entry name" value="VOLTAGE-GATED HYDROGEN CHANNEL 1"/>
    <property type="match status" value="1"/>
</dbReference>
<evidence type="ECO:0000313" key="13">
    <source>
        <dbReference type="Proteomes" id="UP001497512"/>
    </source>
</evidence>
<dbReference type="EMBL" id="OZ019895">
    <property type="protein sequence ID" value="CAK9219115.1"/>
    <property type="molecule type" value="Genomic_DNA"/>
</dbReference>
<evidence type="ECO:0000256" key="1">
    <source>
        <dbReference type="ARBA" id="ARBA00004651"/>
    </source>
</evidence>
<protein>
    <recommendedName>
        <fullName evidence="14">Voltage-gated hydrogen channel 1</fullName>
    </recommendedName>
</protein>
<keyword evidence="9" id="KW-0407">Ion channel</keyword>
<evidence type="ECO:0000256" key="11">
    <source>
        <dbReference type="SAM" id="Phobius"/>
    </source>
</evidence>
<evidence type="ECO:0000256" key="8">
    <source>
        <dbReference type="ARBA" id="ARBA00023136"/>
    </source>
</evidence>
<keyword evidence="13" id="KW-1185">Reference proteome</keyword>
<dbReference type="PANTHER" id="PTHR46480">
    <property type="entry name" value="F20B24.22"/>
    <property type="match status" value="1"/>
</dbReference>
<feature type="transmembrane region" description="Helical" evidence="11">
    <location>
        <begin position="173"/>
        <end position="200"/>
    </location>
</feature>
<keyword evidence="8 11" id="KW-0472">Membrane</keyword>
<dbReference type="Gene3D" id="1.20.120.350">
    <property type="entry name" value="Voltage-gated potassium channels. Chain C"/>
    <property type="match status" value="1"/>
</dbReference>
<keyword evidence="6 11" id="KW-1133">Transmembrane helix</keyword>
<evidence type="ECO:0000256" key="9">
    <source>
        <dbReference type="ARBA" id="ARBA00023303"/>
    </source>
</evidence>
<dbReference type="Proteomes" id="UP001497512">
    <property type="component" value="Chromosome 3"/>
</dbReference>
<evidence type="ECO:0000256" key="6">
    <source>
        <dbReference type="ARBA" id="ARBA00022989"/>
    </source>
</evidence>
<keyword evidence="5" id="KW-0851">Voltage-gated channel</keyword>
<comment type="subcellular location">
    <subcellularLocation>
        <location evidence="1">Cell membrane</location>
        <topology evidence="1">Multi-pass membrane protein</topology>
    </subcellularLocation>
</comment>
<accession>A0ABP0UDM7</accession>